<organism evidence="1 2">
    <name type="scientific">Amycolatopsis albispora</name>
    <dbReference type="NCBI Taxonomy" id="1804986"/>
    <lineage>
        <taxon>Bacteria</taxon>
        <taxon>Bacillati</taxon>
        <taxon>Actinomycetota</taxon>
        <taxon>Actinomycetes</taxon>
        <taxon>Pseudonocardiales</taxon>
        <taxon>Pseudonocardiaceae</taxon>
        <taxon>Amycolatopsis</taxon>
    </lineage>
</organism>
<dbReference type="Proteomes" id="UP000250434">
    <property type="component" value="Chromosome"/>
</dbReference>
<name>A0A344LGE7_9PSEU</name>
<sequence length="319" mass="34849">MNPNLIIDPSLRRHCRYGVIRTTTLERLGIPPRTAYRRCQPGGPWTYLLPGIVLLANTRPTARQRVEAGLLHCRGAGLLTGFEAARRYGLRNVPLSSEVHLLVPSDSQLRSPGFVVIERTTLLPGRRMVSGVPTAPPARAILDGARRIRELDPVMGLLIEARQSGLCTIAALSAELESGSQRGSALPRAVLKRLLTDLRSVPEARATGIWRSAGLPPPVHNPALHGPDGKYLARPDLWCDEVALAWEIDSYEHHYRHADYGDTLDRNTRYAGAGIVLVQTLPSRLKSAPAAVAAELRAAYEAARARPRPAVTIQHSNVS</sequence>
<reference evidence="1 2" key="1">
    <citation type="submission" date="2016-04" db="EMBL/GenBank/DDBJ databases">
        <title>Complete genome sequence and analysis of deep-sea sediment isolate, Amycolatopsis sp. WP1.</title>
        <authorList>
            <person name="Wang H."/>
            <person name="Chen S."/>
            <person name="Wu Q."/>
        </authorList>
    </citation>
    <scope>NUCLEOTIDE SEQUENCE [LARGE SCALE GENOMIC DNA]</scope>
    <source>
        <strain evidence="1 2">WP1</strain>
    </source>
</reference>
<gene>
    <name evidence="1" type="ORF">A4R43_35620</name>
</gene>
<dbReference type="KEGG" id="aab:A4R43_35620"/>
<accession>A0A344LGE7</accession>
<evidence type="ECO:0000313" key="1">
    <source>
        <dbReference type="EMBL" id="AXB47121.1"/>
    </source>
</evidence>
<dbReference type="RefSeq" id="WP_236808486.1">
    <property type="nucleotide sequence ID" value="NZ_CP015163.1"/>
</dbReference>
<dbReference type="AlphaFoldDB" id="A0A344LGE7"/>
<proteinExistence type="predicted"/>
<evidence type="ECO:0000313" key="2">
    <source>
        <dbReference type="Proteomes" id="UP000250434"/>
    </source>
</evidence>
<keyword evidence="2" id="KW-1185">Reference proteome</keyword>
<evidence type="ECO:0008006" key="3">
    <source>
        <dbReference type="Google" id="ProtNLM"/>
    </source>
</evidence>
<protein>
    <recommendedName>
        <fullName evidence="3">DUF559 domain-containing protein</fullName>
    </recommendedName>
</protein>
<dbReference type="EMBL" id="CP015163">
    <property type="protein sequence ID" value="AXB47121.1"/>
    <property type="molecule type" value="Genomic_DNA"/>
</dbReference>